<proteinExistence type="predicted"/>
<dbReference type="GO" id="GO:0006508">
    <property type="term" value="P:proteolysis"/>
    <property type="evidence" value="ECO:0007669"/>
    <property type="project" value="UniProtKB-KW"/>
</dbReference>
<sequence length="134" mass="14551">MSYGVGSFLRLNDQVPNSAFGAYAIYAPQNRARLVKAFDEVIAQVLGQGLTPAEIEAGKAALMQSRKLARAQDGSLAAQLDKLMFDQRDATFLAQQDDQVMAADSSSVNEALKKYLDPARFVTVYVGDFSAKKP</sequence>
<dbReference type="InterPro" id="IPR011249">
    <property type="entry name" value="Metalloenz_LuxS/M16"/>
</dbReference>
<accession>T1BYN4</accession>
<dbReference type="SUPFAM" id="SSF63411">
    <property type="entry name" value="LuxS/MPP-like metallohydrolase"/>
    <property type="match status" value="1"/>
</dbReference>
<keyword evidence="1" id="KW-0645">Protease</keyword>
<dbReference type="AlphaFoldDB" id="T1BYN4"/>
<name>T1BYN4_9ZZZZ</name>
<reference evidence="1" key="2">
    <citation type="journal article" date="2014" name="ISME J.">
        <title>Microbial stratification in low pH oxic and suboxic macroscopic growths along an acid mine drainage.</title>
        <authorList>
            <person name="Mendez-Garcia C."/>
            <person name="Mesa V."/>
            <person name="Sprenger R.R."/>
            <person name="Richter M."/>
            <person name="Diez M.S."/>
            <person name="Solano J."/>
            <person name="Bargiela R."/>
            <person name="Golyshina O.V."/>
            <person name="Manteca A."/>
            <person name="Ramos J.L."/>
            <person name="Gallego J.R."/>
            <person name="Llorente I."/>
            <person name="Martins Dos Santos V.A."/>
            <person name="Jensen O.N."/>
            <person name="Pelaez A.I."/>
            <person name="Sanchez J."/>
            <person name="Ferrer M."/>
        </authorList>
    </citation>
    <scope>NUCLEOTIDE SEQUENCE</scope>
</reference>
<keyword evidence="1" id="KW-0378">Hydrolase</keyword>
<dbReference type="GO" id="GO:0008233">
    <property type="term" value="F:peptidase activity"/>
    <property type="evidence" value="ECO:0007669"/>
    <property type="project" value="UniProtKB-KW"/>
</dbReference>
<comment type="caution">
    <text evidence="1">The sequence shown here is derived from an EMBL/GenBank/DDBJ whole genome shotgun (WGS) entry which is preliminary data.</text>
</comment>
<dbReference type="Gene3D" id="3.30.830.10">
    <property type="entry name" value="Metalloenzyme, LuxS/M16 peptidase-like"/>
    <property type="match status" value="1"/>
</dbReference>
<gene>
    <name evidence="1" type="ORF">B1A_10932</name>
</gene>
<dbReference type="GO" id="GO:0046872">
    <property type="term" value="F:metal ion binding"/>
    <property type="evidence" value="ECO:0007669"/>
    <property type="project" value="InterPro"/>
</dbReference>
<dbReference type="EMBL" id="AUZX01007790">
    <property type="protein sequence ID" value="EQD58154.1"/>
    <property type="molecule type" value="Genomic_DNA"/>
</dbReference>
<organism evidence="1">
    <name type="scientific">mine drainage metagenome</name>
    <dbReference type="NCBI Taxonomy" id="410659"/>
    <lineage>
        <taxon>unclassified sequences</taxon>
        <taxon>metagenomes</taxon>
        <taxon>ecological metagenomes</taxon>
    </lineage>
</organism>
<evidence type="ECO:0000313" key="1">
    <source>
        <dbReference type="EMBL" id="EQD58154.1"/>
    </source>
</evidence>
<protein>
    <submittedName>
        <fullName evidence="1">Zinc protease</fullName>
    </submittedName>
</protein>
<reference evidence="1" key="1">
    <citation type="submission" date="2013-08" db="EMBL/GenBank/DDBJ databases">
        <authorList>
            <person name="Mendez C."/>
            <person name="Richter M."/>
            <person name="Ferrer M."/>
            <person name="Sanchez J."/>
        </authorList>
    </citation>
    <scope>NUCLEOTIDE SEQUENCE</scope>
</reference>